<name>A0A1G8Y8I6_9FLAO</name>
<dbReference type="EMBL" id="FNEZ01000003">
    <property type="protein sequence ID" value="SDJ99132.1"/>
    <property type="molecule type" value="Genomic_DNA"/>
</dbReference>
<reference evidence="2 3" key="1">
    <citation type="submission" date="2016-10" db="EMBL/GenBank/DDBJ databases">
        <authorList>
            <person name="de Groot N.N."/>
        </authorList>
    </citation>
    <scope>NUCLEOTIDE SEQUENCE [LARGE SCALE GENOMIC DNA]</scope>
    <source>
        <strain evidence="2 3">CGMCC 1.10076</strain>
    </source>
</reference>
<accession>A0A1G8Y8I6</accession>
<feature type="signal peptide" evidence="1">
    <location>
        <begin position="1"/>
        <end position="17"/>
    </location>
</feature>
<keyword evidence="1" id="KW-0732">Signal</keyword>
<dbReference type="Proteomes" id="UP000199580">
    <property type="component" value="Unassembled WGS sequence"/>
</dbReference>
<evidence type="ECO:0000313" key="2">
    <source>
        <dbReference type="EMBL" id="SDJ99132.1"/>
    </source>
</evidence>
<proteinExistence type="predicted"/>
<evidence type="ECO:0000256" key="1">
    <source>
        <dbReference type="SAM" id="SignalP"/>
    </source>
</evidence>
<dbReference type="OrthoDB" id="1027207at2"/>
<dbReference type="STRING" id="1128970.SAMN04487935_2232"/>
<gene>
    <name evidence="2" type="ORF">SAMN04487935_2232</name>
</gene>
<evidence type="ECO:0000313" key="3">
    <source>
        <dbReference type="Proteomes" id="UP000199580"/>
    </source>
</evidence>
<keyword evidence="3" id="KW-1185">Reference proteome</keyword>
<feature type="chain" id="PRO_5011478417" evidence="1">
    <location>
        <begin position="18"/>
        <end position="322"/>
    </location>
</feature>
<sequence>MKISFLLMMIGSFPMLAQVKDSTSVAAGKEINDKFPTTRTFDIQYDQFGSSDLKTKIMGNAFEKGTVESHSRFKFAANIPLYQSAAKRFFITNSFRYKREAFSFGDIQNETSRYTRPDLDFHYFANTVTATYFSSLWKKPVMYNASATVDADQYHFQRVKGLASAIIVLKKTPVTTITVGVMLILDPSSIVPFAPIATYEHQFSNSPWKLDFILPQRLLLKRPLLENGRFSVGTELGSENFYLALNSTAFQGTYELNQLELRSGIAYEYAIRKSLIGTFKTGIANVLSSRITERGERTNRYVIDNKQDPQFYFNIGLSYNPF</sequence>
<protein>
    <submittedName>
        <fullName evidence="2">Uncharacterized protein</fullName>
    </submittedName>
</protein>
<dbReference type="AlphaFoldDB" id="A0A1G8Y8I6"/>
<dbReference type="RefSeq" id="WP_091395292.1">
    <property type="nucleotide sequence ID" value="NZ_BKAI01000006.1"/>
</dbReference>
<organism evidence="2 3">
    <name type="scientific">Flavobacterium noncentrifugens</name>
    <dbReference type="NCBI Taxonomy" id="1128970"/>
    <lineage>
        <taxon>Bacteria</taxon>
        <taxon>Pseudomonadati</taxon>
        <taxon>Bacteroidota</taxon>
        <taxon>Flavobacteriia</taxon>
        <taxon>Flavobacteriales</taxon>
        <taxon>Flavobacteriaceae</taxon>
        <taxon>Flavobacterium</taxon>
    </lineage>
</organism>